<keyword evidence="2" id="KW-1185">Reference proteome</keyword>
<evidence type="ECO:0000313" key="1">
    <source>
        <dbReference type="EMBL" id="KAK3764371.1"/>
    </source>
</evidence>
<comment type="caution">
    <text evidence="1">The sequence shown here is derived from an EMBL/GenBank/DDBJ whole genome shotgun (WGS) entry which is preliminary data.</text>
</comment>
<dbReference type="EMBL" id="JAWDGP010004442">
    <property type="protein sequence ID" value="KAK3764371.1"/>
    <property type="molecule type" value="Genomic_DNA"/>
</dbReference>
<evidence type="ECO:0000313" key="2">
    <source>
        <dbReference type="Proteomes" id="UP001283361"/>
    </source>
</evidence>
<accession>A0AAE1DBG4</accession>
<dbReference type="AlphaFoldDB" id="A0AAE1DBG4"/>
<proteinExistence type="predicted"/>
<sequence>MTYFSARTLPKTLHFRTDCGPCKSVTSAHWTLPGVVAVSLRSQSCRPSQRHIVAGQRTEIQKLKAFPEQLHFHSPTRRFLTLTNSPRRVGDLNPGQIVRYDLQGLKLHKNVYAMVGSYVVPQDLIYRGWQFE</sequence>
<reference evidence="1" key="1">
    <citation type="journal article" date="2023" name="G3 (Bethesda)">
        <title>A reference genome for the long-term kleptoplast-retaining sea slug Elysia crispata morphotype clarki.</title>
        <authorList>
            <person name="Eastman K.E."/>
            <person name="Pendleton A.L."/>
            <person name="Shaikh M.A."/>
            <person name="Suttiyut T."/>
            <person name="Ogas R."/>
            <person name="Tomko P."/>
            <person name="Gavelis G."/>
            <person name="Widhalm J.R."/>
            <person name="Wisecaver J.H."/>
        </authorList>
    </citation>
    <scope>NUCLEOTIDE SEQUENCE</scope>
    <source>
        <strain evidence="1">ECLA1</strain>
    </source>
</reference>
<dbReference type="Proteomes" id="UP001283361">
    <property type="component" value="Unassembled WGS sequence"/>
</dbReference>
<organism evidence="1 2">
    <name type="scientific">Elysia crispata</name>
    <name type="common">lettuce slug</name>
    <dbReference type="NCBI Taxonomy" id="231223"/>
    <lineage>
        <taxon>Eukaryota</taxon>
        <taxon>Metazoa</taxon>
        <taxon>Spiralia</taxon>
        <taxon>Lophotrochozoa</taxon>
        <taxon>Mollusca</taxon>
        <taxon>Gastropoda</taxon>
        <taxon>Heterobranchia</taxon>
        <taxon>Euthyneura</taxon>
        <taxon>Panpulmonata</taxon>
        <taxon>Sacoglossa</taxon>
        <taxon>Placobranchoidea</taxon>
        <taxon>Plakobranchidae</taxon>
        <taxon>Elysia</taxon>
    </lineage>
</organism>
<gene>
    <name evidence="1" type="ORF">RRG08_039967</name>
</gene>
<protein>
    <submittedName>
        <fullName evidence="1">Uncharacterized protein</fullName>
    </submittedName>
</protein>
<name>A0AAE1DBG4_9GAST</name>